<dbReference type="PROSITE" id="PS50835">
    <property type="entry name" value="IG_LIKE"/>
    <property type="match status" value="3"/>
</dbReference>
<evidence type="ECO:0000256" key="5">
    <source>
        <dbReference type="SAM" id="Phobius"/>
    </source>
</evidence>
<evidence type="ECO:0000256" key="1">
    <source>
        <dbReference type="ARBA" id="ARBA00022729"/>
    </source>
</evidence>
<feature type="domain" description="Ig-like" evidence="7">
    <location>
        <begin position="242"/>
        <end position="344"/>
    </location>
</feature>
<keyword evidence="1 6" id="KW-0732">Signal</keyword>
<dbReference type="AlphaFoldDB" id="A0A210QER6"/>
<dbReference type="PANTHER" id="PTHR12231">
    <property type="entry name" value="CTX-RELATED TYPE I TRANSMEMBRANE PROTEIN"/>
    <property type="match status" value="1"/>
</dbReference>
<organism evidence="8 9">
    <name type="scientific">Mizuhopecten yessoensis</name>
    <name type="common">Japanese scallop</name>
    <name type="synonym">Patinopecten yessoensis</name>
    <dbReference type="NCBI Taxonomy" id="6573"/>
    <lineage>
        <taxon>Eukaryota</taxon>
        <taxon>Metazoa</taxon>
        <taxon>Spiralia</taxon>
        <taxon>Lophotrochozoa</taxon>
        <taxon>Mollusca</taxon>
        <taxon>Bivalvia</taxon>
        <taxon>Autobranchia</taxon>
        <taxon>Pteriomorphia</taxon>
        <taxon>Pectinida</taxon>
        <taxon>Pectinoidea</taxon>
        <taxon>Pectinidae</taxon>
        <taxon>Mizuhopecten</taxon>
    </lineage>
</organism>
<comment type="caution">
    <text evidence="8">The sequence shown here is derived from an EMBL/GenBank/DDBJ whole genome shotgun (WGS) entry which is preliminary data.</text>
</comment>
<keyword evidence="5" id="KW-0812">Transmembrane</keyword>
<evidence type="ECO:0000256" key="2">
    <source>
        <dbReference type="ARBA" id="ARBA00022737"/>
    </source>
</evidence>
<dbReference type="InterPro" id="IPR036179">
    <property type="entry name" value="Ig-like_dom_sf"/>
</dbReference>
<protein>
    <submittedName>
        <fullName evidence="8">Lachesin</fullName>
    </submittedName>
</protein>
<dbReference type="EMBL" id="NEDP02003978">
    <property type="protein sequence ID" value="OWF47236.1"/>
    <property type="molecule type" value="Genomic_DNA"/>
</dbReference>
<keyword evidence="5" id="KW-1133">Transmembrane helix</keyword>
<keyword evidence="5" id="KW-0472">Membrane</keyword>
<dbReference type="PANTHER" id="PTHR12231:SF253">
    <property type="entry name" value="DPR-INTERACTING PROTEIN ETA, ISOFORM B-RELATED"/>
    <property type="match status" value="1"/>
</dbReference>
<dbReference type="InterPro" id="IPR013783">
    <property type="entry name" value="Ig-like_fold"/>
</dbReference>
<dbReference type="Pfam" id="PF13927">
    <property type="entry name" value="Ig_3"/>
    <property type="match status" value="2"/>
</dbReference>
<feature type="chain" id="PRO_5012035597" evidence="6">
    <location>
        <begin position="20"/>
        <end position="384"/>
    </location>
</feature>
<feature type="transmembrane region" description="Helical" evidence="5">
    <location>
        <begin position="359"/>
        <end position="382"/>
    </location>
</feature>
<proteinExistence type="predicted"/>
<dbReference type="Proteomes" id="UP000242188">
    <property type="component" value="Unassembled WGS sequence"/>
</dbReference>
<evidence type="ECO:0000256" key="6">
    <source>
        <dbReference type="SAM" id="SignalP"/>
    </source>
</evidence>
<keyword evidence="3" id="KW-1015">Disulfide bond</keyword>
<evidence type="ECO:0000256" key="4">
    <source>
        <dbReference type="ARBA" id="ARBA00023319"/>
    </source>
</evidence>
<evidence type="ECO:0000256" key="3">
    <source>
        <dbReference type="ARBA" id="ARBA00023157"/>
    </source>
</evidence>
<dbReference type="Gene3D" id="2.60.40.10">
    <property type="entry name" value="Immunoglobulins"/>
    <property type="match status" value="3"/>
</dbReference>
<feature type="signal peptide" evidence="6">
    <location>
        <begin position="1"/>
        <end position="19"/>
    </location>
</feature>
<dbReference type="SMART" id="SM00409">
    <property type="entry name" value="IG"/>
    <property type="match status" value="3"/>
</dbReference>
<feature type="domain" description="Ig-like" evidence="7">
    <location>
        <begin position="151"/>
        <end position="233"/>
    </location>
</feature>
<keyword evidence="4" id="KW-0393">Immunoglobulin domain</keyword>
<dbReference type="STRING" id="6573.A0A210QER6"/>
<dbReference type="InterPro" id="IPR051170">
    <property type="entry name" value="Neural/epithelial_adhesion"/>
</dbReference>
<dbReference type="SMART" id="SM00408">
    <property type="entry name" value="IGc2"/>
    <property type="match status" value="3"/>
</dbReference>
<dbReference type="InterPro" id="IPR003598">
    <property type="entry name" value="Ig_sub2"/>
</dbReference>
<dbReference type="OrthoDB" id="9972932at2759"/>
<accession>A0A210QER6</accession>
<sequence length="384" mass="43035">MYQTAVCLLVGLLAISVNGQLPEIVGEIFPEVKPVGSTGYLNCTVVNQQEGQKVCWQKGKMDDSSIATFDISEDDRILVANNIAQGEREDSGEPKYEIIVSKLGLRTRYTLIVRVLSDEDSGFYTCFIRQQNQNWETWPSKLGELMVQVAPVMSKIMESVYERAVGGNITLACLTFGNPAPNITWKREDGHRLPNGNFQSRGANLSLINLNKKDRGNYICVADNSVRPPARFTVEVKIFYSPSCRAVQDTVGQAQNRRFNAKLECIVEGYPTPSMHWEKLQNGRRMMINDGDDYRTEKMSSAVTLISDTWYALKVKNVQANDYTEYYCVANNKYGTNYTTIKLFETMDCQGPNCPSISLGGASGLAACTLTMFVTFVLIHLFKY</sequence>
<dbReference type="SUPFAM" id="SSF48726">
    <property type="entry name" value="Immunoglobulin"/>
    <property type="match status" value="3"/>
</dbReference>
<keyword evidence="9" id="KW-1185">Reference proteome</keyword>
<evidence type="ECO:0000313" key="9">
    <source>
        <dbReference type="Proteomes" id="UP000242188"/>
    </source>
</evidence>
<reference evidence="8 9" key="1">
    <citation type="journal article" date="2017" name="Nat. Ecol. Evol.">
        <title>Scallop genome provides insights into evolution of bilaterian karyotype and development.</title>
        <authorList>
            <person name="Wang S."/>
            <person name="Zhang J."/>
            <person name="Jiao W."/>
            <person name="Li J."/>
            <person name="Xun X."/>
            <person name="Sun Y."/>
            <person name="Guo X."/>
            <person name="Huan P."/>
            <person name="Dong B."/>
            <person name="Zhang L."/>
            <person name="Hu X."/>
            <person name="Sun X."/>
            <person name="Wang J."/>
            <person name="Zhao C."/>
            <person name="Wang Y."/>
            <person name="Wang D."/>
            <person name="Huang X."/>
            <person name="Wang R."/>
            <person name="Lv J."/>
            <person name="Li Y."/>
            <person name="Zhang Z."/>
            <person name="Liu B."/>
            <person name="Lu W."/>
            <person name="Hui Y."/>
            <person name="Liang J."/>
            <person name="Zhou Z."/>
            <person name="Hou R."/>
            <person name="Li X."/>
            <person name="Liu Y."/>
            <person name="Li H."/>
            <person name="Ning X."/>
            <person name="Lin Y."/>
            <person name="Zhao L."/>
            <person name="Xing Q."/>
            <person name="Dou J."/>
            <person name="Li Y."/>
            <person name="Mao J."/>
            <person name="Guo H."/>
            <person name="Dou H."/>
            <person name="Li T."/>
            <person name="Mu C."/>
            <person name="Jiang W."/>
            <person name="Fu Q."/>
            <person name="Fu X."/>
            <person name="Miao Y."/>
            <person name="Liu J."/>
            <person name="Yu Q."/>
            <person name="Li R."/>
            <person name="Liao H."/>
            <person name="Li X."/>
            <person name="Kong Y."/>
            <person name="Jiang Z."/>
            <person name="Chourrout D."/>
            <person name="Li R."/>
            <person name="Bao Z."/>
        </authorList>
    </citation>
    <scope>NUCLEOTIDE SEQUENCE [LARGE SCALE GENOMIC DNA]</scope>
    <source>
        <strain evidence="8 9">PY_sf001</strain>
    </source>
</reference>
<evidence type="ECO:0000313" key="8">
    <source>
        <dbReference type="EMBL" id="OWF47236.1"/>
    </source>
</evidence>
<dbReference type="InterPro" id="IPR003599">
    <property type="entry name" value="Ig_sub"/>
</dbReference>
<dbReference type="GO" id="GO:0043005">
    <property type="term" value="C:neuron projection"/>
    <property type="evidence" value="ECO:0007669"/>
    <property type="project" value="TreeGrafter"/>
</dbReference>
<dbReference type="InterPro" id="IPR007110">
    <property type="entry name" value="Ig-like_dom"/>
</dbReference>
<feature type="domain" description="Ig-like" evidence="7">
    <location>
        <begin position="22"/>
        <end position="143"/>
    </location>
</feature>
<keyword evidence="2" id="KW-0677">Repeat</keyword>
<gene>
    <name evidence="8" type="ORF">KP79_PYT21982</name>
</gene>
<name>A0A210QER6_MIZYE</name>
<evidence type="ECO:0000259" key="7">
    <source>
        <dbReference type="PROSITE" id="PS50835"/>
    </source>
</evidence>